<comment type="caution">
    <text evidence="2">The sequence shown here is derived from an EMBL/GenBank/DDBJ whole genome shotgun (WGS) entry which is preliminary data.</text>
</comment>
<name>A0A7Z7JCE2_9BURK</name>
<proteinExistence type="predicted"/>
<organism evidence="2">
    <name type="scientific">Cupriavidus taiwanensis</name>
    <dbReference type="NCBI Taxonomy" id="164546"/>
    <lineage>
        <taxon>Bacteria</taxon>
        <taxon>Pseudomonadati</taxon>
        <taxon>Pseudomonadota</taxon>
        <taxon>Betaproteobacteria</taxon>
        <taxon>Burkholderiales</taxon>
        <taxon>Burkholderiaceae</taxon>
        <taxon>Cupriavidus</taxon>
    </lineage>
</organism>
<dbReference type="Proteomes" id="UP000257139">
    <property type="component" value="Chromosome CBM2594_a"/>
</dbReference>
<sequence length="105" mass="10727">MPGRQRGSSGSGAIGSTTHASILAHRAGPGIPQMWAIACAVAGRPQARPAKPVNHGLVTRWQESGFSPSGFSPASGGRPDAVYWSHIDAPGTANAGLPPPMVLQH</sequence>
<dbReference type="AlphaFoldDB" id="A0A7Z7JCE2"/>
<evidence type="ECO:0000313" key="2">
    <source>
        <dbReference type="EMBL" id="SPC18594.1"/>
    </source>
</evidence>
<feature type="region of interest" description="Disordered" evidence="1">
    <location>
        <begin position="1"/>
        <end position="21"/>
    </location>
</feature>
<dbReference type="EMBL" id="OGUU01000012">
    <property type="protein sequence ID" value="SPC18594.1"/>
    <property type="molecule type" value="Genomic_DNA"/>
</dbReference>
<reference evidence="2" key="1">
    <citation type="submission" date="2018-01" db="EMBL/GenBank/DDBJ databases">
        <authorList>
            <person name="Clerissi C."/>
        </authorList>
    </citation>
    <scope>NUCLEOTIDE SEQUENCE [LARGE SCALE GENOMIC DNA]</scope>
    <source>
        <strain evidence="2">Cupriavidus taiwanensis STM 6021</strain>
    </source>
</reference>
<evidence type="ECO:0000256" key="1">
    <source>
        <dbReference type="SAM" id="MobiDB-lite"/>
    </source>
</evidence>
<protein>
    <submittedName>
        <fullName evidence="2">Uncharacterized protein</fullName>
    </submittedName>
</protein>
<gene>
    <name evidence="2" type="ORF">CBM2594_A80033</name>
</gene>
<accession>A0A7Z7JCE2</accession>